<evidence type="ECO:0000256" key="1">
    <source>
        <dbReference type="SAM" id="MobiDB-lite"/>
    </source>
</evidence>
<keyword evidence="2" id="KW-0732">Signal</keyword>
<evidence type="ECO:0000259" key="3">
    <source>
        <dbReference type="PROSITE" id="PS51912"/>
    </source>
</evidence>
<feature type="compositionally biased region" description="Basic and acidic residues" evidence="1">
    <location>
        <begin position="235"/>
        <end position="252"/>
    </location>
</feature>
<evidence type="ECO:0000313" key="4">
    <source>
        <dbReference type="EMBL" id="KAJ7372754.1"/>
    </source>
</evidence>
<evidence type="ECO:0000256" key="2">
    <source>
        <dbReference type="SAM" id="SignalP"/>
    </source>
</evidence>
<dbReference type="InterPro" id="IPR010506">
    <property type="entry name" value="DMAP1-bd"/>
</dbReference>
<accession>A0A9W9Z1R0</accession>
<feature type="domain" description="DMAP1-binding" evidence="3">
    <location>
        <begin position="65"/>
        <end position="188"/>
    </location>
</feature>
<feature type="region of interest" description="Disordered" evidence="1">
    <location>
        <begin position="184"/>
        <end position="214"/>
    </location>
</feature>
<feature type="region of interest" description="Disordered" evidence="1">
    <location>
        <begin position="235"/>
        <end position="255"/>
    </location>
</feature>
<evidence type="ECO:0000313" key="5">
    <source>
        <dbReference type="Proteomes" id="UP001163046"/>
    </source>
</evidence>
<comment type="caution">
    <text evidence="4">The sequence shown here is derived from an EMBL/GenBank/DDBJ whole genome shotgun (WGS) entry which is preliminary data.</text>
</comment>
<feature type="region of interest" description="Disordered" evidence="1">
    <location>
        <begin position="110"/>
        <end position="144"/>
    </location>
</feature>
<feature type="compositionally biased region" description="Basic and acidic residues" evidence="1">
    <location>
        <begin position="110"/>
        <end position="124"/>
    </location>
</feature>
<feature type="chain" id="PRO_5040905465" description="DMAP1-binding domain-containing protein" evidence="2">
    <location>
        <begin position="18"/>
        <end position="322"/>
    </location>
</feature>
<dbReference type="EMBL" id="MU826835">
    <property type="protein sequence ID" value="KAJ7372754.1"/>
    <property type="molecule type" value="Genomic_DNA"/>
</dbReference>
<gene>
    <name evidence="4" type="ORF">OS493_018032</name>
</gene>
<dbReference type="AlphaFoldDB" id="A0A9W9Z1R0"/>
<sequence>MSALCARFLCFLCYSFCSRHEKVKIVEEPAVYRSGMNHAYQPGVRQSSQNENKLVTRVKPSPVSVYPVLSPDGQKQWEQIEEALYREELTIQGYNKYRRALFQKENLIPRDRTEKEKQKDEKEVTGAVEEALSSHAGDSSVVEKSSTFRSTEECFKAYNDILAEVQRLRKLLNMSCFGCNDSTNANTNGSVQSNSSWQGSDSDAGERTHVTTRLKSNATDRFVVHGLKTSDAERALKGEIGDRRKAQKKPLETGDNNKAYLSIVENLRGDPGVKRNETVNSNDSKQRKSDMLVHAKRAATQKQTVVKKKSLENKLRGKAGEF</sequence>
<keyword evidence="5" id="KW-1185">Reference proteome</keyword>
<dbReference type="Proteomes" id="UP001163046">
    <property type="component" value="Unassembled WGS sequence"/>
</dbReference>
<feature type="signal peptide" evidence="2">
    <location>
        <begin position="1"/>
        <end position="17"/>
    </location>
</feature>
<organism evidence="4 5">
    <name type="scientific">Desmophyllum pertusum</name>
    <dbReference type="NCBI Taxonomy" id="174260"/>
    <lineage>
        <taxon>Eukaryota</taxon>
        <taxon>Metazoa</taxon>
        <taxon>Cnidaria</taxon>
        <taxon>Anthozoa</taxon>
        <taxon>Hexacorallia</taxon>
        <taxon>Scleractinia</taxon>
        <taxon>Caryophylliina</taxon>
        <taxon>Caryophylliidae</taxon>
        <taxon>Desmophyllum</taxon>
    </lineage>
</organism>
<dbReference type="PROSITE" id="PS51912">
    <property type="entry name" value="DMAP1_BIND"/>
    <property type="match status" value="1"/>
</dbReference>
<proteinExistence type="predicted"/>
<reference evidence="4" key="1">
    <citation type="submission" date="2023-01" db="EMBL/GenBank/DDBJ databases">
        <title>Genome assembly of the deep-sea coral Lophelia pertusa.</title>
        <authorList>
            <person name="Herrera S."/>
            <person name="Cordes E."/>
        </authorList>
    </citation>
    <scope>NUCLEOTIDE SEQUENCE</scope>
    <source>
        <strain evidence="4">USNM1676648</strain>
        <tissue evidence="4">Polyp</tissue>
    </source>
</reference>
<feature type="compositionally biased region" description="Polar residues" evidence="1">
    <location>
        <begin position="184"/>
        <end position="201"/>
    </location>
</feature>
<protein>
    <recommendedName>
        <fullName evidence="3">DMAP1-binding domain-containing protein</fullName>
    </recommendedName>
</protein>
<dbReference type="OrthoDB" id="28322at2759"/>
<feature type="region of interest" description="Disordered" evidence="1">
    <location>
        <begin position="270"/>
        <end position="289"/>
    </location>
</feature>
<name>A0A9W9Z1R0_9CNID</name>